<sequence length="81" mass="9752">MKTLPQVLLERSPYRYVSIGVLENGFPDYRIQKFDEWTKRYRDMYLCDNGMQITTAMEDFEYTKWLDPEGVPCYIRDSVKP</sequence>
<proteinExistence type="predicted"/>
<evidence type="ECO:0000313" key="1">
    <source>
        <dbReference type="EMBL" id="AOO16532.1"/>
    </source>
</evidence>
<name>A0A1D7SSL6_9CAUD</name>
<dbReference type="Proteomes" id="UP000221345">
    <property type="component" value="Segment"/>
</dbReference>
<accession>A0A1D7SSL6</accession>
<protein>
    <recommendedName>
        <fullName evidence="3">Gp206</fullName>
    </recommendedName>
</protein>
<keyword evidence="2" id="KW-1185">Reference proteome</keyword>
<reference evidence="1 2" key="1">
    <citation type="journal article" date="2016" name="Environ. Microbiol.">
        <title>Genomic diversification of marine cyanophages into stable ecotypes.</title>
        <authorList>
            <person name="Marston M.F."/>
            <person name="Martiny J.B."/>
        </authorList>
    </citation>
    <scope>NUCLEOTIDE SEQUENCE [LARGE SCALE GENOMIC DNA]</scope>
    <source>
        <strain evidence="1">RW_06_0310</strain>
    </source>
</reference>
<dbReference type="EMBL" id="KX349313">
    <property type="protein sequence ID" value="AOO16532.1"/>
    <property type="molecule type" value="Genomic_DNA"/>
</dbReference>
<evidence type="ECO:0000313" key="2">
    <source>
        <dbReference type="Proteomes" id="UP000221345"/>
    </source>
</evidence>
<evidence type="ECO:0008006" key="3">
    <source>
        <dbReference type="Google" id="ProtNLM"/>
    </source>
</evidence>
<organism evidence="1 2">
    <name type="scientific">Cyanophage S-RIM12 isolate RW_06_0310</name>
    <dbReference type="NCBI Taxonomy" id="2790659"/>
    <lineage>
        <taxon>Viruses</taxon>
        <taxon>Duplodnaviria</taxon>
        <taxon>Heunggongvirae</taxon>
        <taxon>Uroviricota</taxon>
        <taxon>Caudoviricetes</taxon>
        <taxon>Pantevenvirales</taxon>
        <taxon>Kyanoviridae</taxon>
        <taxon>Brizovirus</taxon>
        <taxon>Brizovirus rhodeisland06</taxon>
    </lineage>
</organism>
<gene>
    <name evidence="1" type="ORF">RW060310_191</name>
</gene>